<name>A0A0G4GM37_9ALVE</name>
<organism evidence="1">
    <name type="scientific">Chromera velia CCMP2878</name>
    <dbReference type="NCBI Taxonomy" id="1169474"/>
    <lineage>
        <taxon>Eukaryota</taxon>
        <taxon>Sar</taxon>
        <taxon>Alveolata</taxon>
        <taxon>Colpodellida</taxon>
        <taxon>Chromeraceae</taxon>
        <taxon>Chromera</taxon>
    </lineage>
</organism>
<reference evidence="1" key="1">
    <citation type="submission" date="2014-11" db="EMBL/GenBank/DDBJ databases">
        <authorList>
            <person name="Otto D Thomas"/>
            <person name="Naeem Raeece"/>
        </authorList>
    </citation>
    <scope>NUCLEOTIDE SEQUENCE</scope>
</reference>
<evidence type="ECO:0008006" key="2">
    <source>
        <dbReference type="Google" id="ProtNLM"/>
    </source>
</evidence>
<proteinExistence type="predicted"/>
<gene>
    <name evidence="1" type="ORF">Cvel_4908</name>
</gene>
<dbReference type="AlphaFoldDB" id="A0A0G4GM37"/>
<accession>A0A0G4GM37</accession>
<sequence>MRPGSIRVLNKAHYGGRNASNLFVNRLQTDLQQVGDYTLVEEAVTVLVRREGAGRDGMKEGVPCERSPATDVIFHHVDDIQGAGEHVESDLEELGKKMKIGKVGVLREGGSDRFTGINIQMERGRLYLSQMKYLQEVDTDRILEMAGGSRAAVDEHAMREVETEEIDPSIQDEVGAANGILGWGTKLLWKNCVFYHELQRHVRNPCRRMLRNVGLVLEKVKKEKQRIELRPLGEKGRKVHVYTDCGRKKKTKMVRKGVVAFWGDETRSHEEGDEWNPVFYKTEKEVMPGPLPKSEEEERLMDSSHAGELISLKFGAKEIWRVLYLIDELTGAFPEVIVYIDSAALHACLRSGKVTKEPELQPELDYIIQTFRRMGVNPESGVVWTPRALNRADWLTKPIWGKKG</sequence>
<dbReference type="VEuPathDB" id="CryptoDB:Cvel_4908"/>
<dbReference type="EMBL" id="CDMZ01001347">
    <property type="protein sequence ID" value="CEM31228.1"/>
    <property type="molecule type" value="Genomic_DNA"/>
</dbReference>
<dbReference type="PhylomeDB" id="A0A0G4GM37"/>
<evidence type="ECO:0000313" key="1">
    <source>
        <dbReference type="EMBL" id="CEM31228.1"/>
    </source>
</evidence>
<protein>
    <recommendedName>
        <fullName evidence="2">Reverse transcriptase Ty1/copia-type domain-containing protein</fullName>
    </recommendedName>
</protein>